<proteinExistence type="predicted"/>
<reference evidence="1 2" key="1">
    <citation type="journal article" date="2020" name="Cell">
        <title>Large-Scale Comparative Analyses of Tick Genomes Elucidate Their Genetic Diversity and Vector Capacities.</title>
        <authorList>
            <consortium name="Tick Genome and Microbiome Consortium (TIGMIC)"/>
            <person name="Jia N."/>
            <person name="Wang J."/>
            <person name="Shi W."/>
            <person name="Du L."/>
            <person name="Sun Y."/>
            <person name="Zhan W."/>
            <person name="Jiang J.F."/>
            <person name="Wang Q."/>
            <person name="Zhang B."/>
            <person name="Ji P."/>
            <person name="Bell-Sakyi L."/>
            <person name="Cui X.M."/>
            <person name="Yuan T.T."/>
            <person name="Jiang B.G."/>
            <person name="Yang W.F."/>
            <person name="Lam T.T."/>
            <person name="Chang Q.C."/>
            <person name="Ding S.J."/>
            <person name="Wang X.J."/>
            <person name="Zhu J.G."/>
            <person name="Ruan X.D."/>
            <person name="Zhao L."/>
            <person name="Wei J.T."/>
            <person name="Ye R.Z."/>
            <person name="Que T.C."/>
            <person name="Du C.H."/>
            <person name="Zhou Y.H."/>
            <person name="Cheng J.X."/>
            <person name="Dai P.F."/>
            <person name="Guo W.B."/>
            <person name="Han X.H."/>
            <person name="Huang E.J."/>
            <person name="Li L.F."/>
            <person name="Wei W."/>
            <person name="Gao Y.C."/>
            <person name="Liu J.Z."/>
            <person name="Shao H.Z."/>
            <person name="Wang X."/>
            <person name="Wang C.C."/>
            <person name="Yang T.C."/>
            <person name="Huo Q.B."/>
            <person name="Li W."/>
            <person name="Chen H.Y."/>
            <person name="Chen S.E."/>
            <person name="Zhou L.G."/>
            <person name="Ni X.B."/>
            <person name="Tian J.H."/>
            <person name="Sheng Y."/>
            <person name="Liu T."/>
            <person name="Pan Y.S."/>
            <person name="Xia L.Y."/>
            <person name="Li J."/>
            <person name="Zhao F."/>
            <person name="Cao W.C."/>
        </authorList>
    </citation>
    <scope>NUCLEOTIDE SEQUENCE [LARGE SCALE GENOMIC DNA]</scope>
    <source>
        <strain evidence="1">Iper-2018</strain>
    </source>
</reference>
<accession>A0AC60QU99</accession>
<comment type="caution">
    <text evidence="1">The sequence shown here is derived from an EMBL/GenBank/DDBJ whole genome shotgun (WGS) entry which is preliminary data.</text>
</comment>
<keyword evidence="2" id="KW-1185">Reference proteome</keyword>
<name>A0AC60QU99_IXOPE</name>
<evidence type="ECO:0000313" key="2">
    <source>
        <dbReference type="Proteomes" id="UP000805193"/>
    </source>
</evidence>
<sequence length="182" mass="19334">MVLVSELVSAVATGVLVSELVASAVDSGVDWEAATVGPALWVRWVSVEEAAQPGLEASPGHLAICPDSAVQATGRAWFTEDTAATKDGTESKNRYWGRRTHFNIGNCSSAPRFRFGAGAGPGPYRGRRRGIGQPSFVAMDLATANCPVPVWAALSKRSVLVTGCWLFGGQDWSPNGCFGHRW</sequence>
<gene>
    <name evidence="1" type="ORF">HPB47_015138</name>
</gene>
<organism evidence="1 2">
    <name type="scientific">Ixodes persulcatus</name>
    <name type="common">Taiga tick</name>
    <dbReference type="NCBI Taxonomy" id="34615"/>
    <lineage>
        <taxon>Eukaryota</taxon>
        <taxon>Metazoa</taxon>
        <taxon>Ecdysozoa</taxon>
        <taxon>Arthropoda</taxon>
        <taxon>Chelicerata</taxon>
        <taxon>Arachnida</taxon>
        <taxon>Acari</taxon>
        <taxon>Parasitiformes</taxon>
        <taxon>Ixodida</taxon>
        <taxon>Ixodoidea</taxon>
        <taxon>Ixodidae</taxon>
        <taxon>Ixodinae</taxon>
        <taxon>Ixodes</taxon>
    </lineage>
</organism>
<protein>
    <submittedName>
        <fullName evidence="1">Uncharacterized protein</fullName>
    </submittedName>
</protein>
<dbReference type="EMBL" id="JABSTQ010003683">
    <property type="protein sequence ID" value="KAG0443242.1"/>
    <property type="molecule type" value="Genomic_DNA"/>
</dbReference>
<feature type="non-terminal residue" evidence="1">
    <location>
        <position position="182"/>
    </location>
</feature>
<evidence type="ECO:0000313" key="1">
    <source>
        <dbReference type="EMBL" id="KAG0443242.1"/>
    </source>
</evidence>
<dbReference type="Proteomes" id="UP000805193">
    <property type="component" value="Unassembled WGS sequence"/>
</dbReference>